<organism evidence="4">
    <name type="scientific">marine sediment metagenome</name>
    <dbReference type="NCBI Taxonomy" id="412755"/>
    <lineage>
        <taxon>unclassified sequences</taxon>
        <taxon>metagenomes</taxon>
        <taxon>ecological metagenomes</taxon>
    </lineage>
</organism>
<dbReference type="Pfam" id="PF00122">
    <property type="entry name" value="E1-E2_ATPase"/>
    <property type="match status" value="1"/>
</dbReference>
<gene>
    <name evidence="4" type="ORF">S01H4_37136</name>
</gene>
<evidence type="ECO:0000259" key="3">
    <source>
        <dbReference type="Pfam" id="PF00122"/>
    </source>
</evidence>
<feature type="non-terminal residue" evidence="4">
    <location>
        <position position="1"/>
    </location>
</feature>
<feature type="transmembrane region" description="Helical" evidence="2">
    <location>
        <begin position="81"/>
        <end position="100"/>
    </location>
</feature>
<keyword evidence="1" id="KW-0479">Metal-binding</keyword>
<keyword evidence="2" id="KW-1133">Transmembrane helix</keyword>
<sequence length="102" mass="11209">GRVIEGESYVNESMLTGESKPVAKKISDQVTGGAVNGEGVLKVKIERTGGDSYLSKVIELVRKAQKDKSKNQLLADKASKWLSVISISFGFITLITWWFFVT</sequence>
<protein>
    <recommendedName>
        <fullName evidence="3">P-type ATPase A domain-containing protein</fullName>
    </recommendedName>
</protein>
<feature type="domain" description="P-type ATPase A" evidence="3">
    <location>
        <begin position="1"/>
        <end position="61"/>
    </location>
</feature>
<evidence type="ECO:0000313" key="4">
    <source>
        <dbReference type="EMBL" id="GAG97900.1"/>
    </source>
</evidence>
<dbReference type="AlphaFoldDB" id="X1BS24"/>
<dbReference type="GO" id="GO:0046872">
    <property type="term" value="F:metal ion binding"/>
    <property type="evidence" value="ECO:0007669"/>
    <property type="project" value="UniProtKB-KW"/>
</dbReference>
<dbReference type="EMBL" id="BART01019925">
    <property type="protein sequence ID" value="GAG97900.1"/>
    <property type="molecule type" value="Genomic_DNA"/>
</dbReference>
<evidence type="ECO:0000256" key="2">
    <source>
        <dbReference type="SAM" id="Phobius"/>
    </source>
</evidence>
<accession>X1BS24</accession>
<dbReference type="PANTHER" id="PTHR46594">
    <property type="entry name" value="P-TYPE CATION-TRANSPORTING ATPASE"/>
    <property type="match status" value="1"/>
</dbReference>
<dbReference type="SUPFAM" id="SSF81653">
    <property type="entry name" value="Calcium ATPase, transduction domain A"/>
    <property type="match status" value="1"/>
</dbReference>
<keyword evidence="2" id="KW-0472">Membrane</keyword>
<comment type="caution">
    <text evidence="4">The sequence shown here is derived from an EMBL/GenBank/DDBJ whole genome shotgun (WGS) entry which is preliminary data.</text>
</comment>
<name>X1BS24_9ZZZZ</name>
<dbReference type="InterPro" id="IPR008250">
    <property type="entry name" value="ATPase_P-typ_transduc_dom_A_sf"/>
</dbReference>
<dbReference type="PANTHER" id="PTHR46594:SF4">
    <property type="entry name" value="P-TYPE CATION-TRANSPORTING ATPASE"/>
    <property type="match status" value="1"/>
</dbReference>
<reference evidence="4" key="1">
    <citation type="journal article" date="2014" name="Front. Microbiol.">
        <title>High frequency of phylogenetically diverse reductive dehalogenase-homologous genes in deep subseafloor sedimentary metagenomes.</title>
        <authorList>
            <person name="Kawai M."/>
            <person name="Futagami T."/>
            <person name="Toyoda A."/>
            <person name="Takaki Y."/>
            <person name="Nishi S."/>
            <person name="Hori S."/>
            <person name="Arai W."/>
            <person name="Tsubouchi T."/>
            <person name="Morono Y."/>
            <person name="Uchiyama I."/>
            <person name="Ito T."/>
            <person name="Fujiyama A."/>
            <person name="Inagaki F."/>
            <person name="Takami H."/>
        </authorList>
    </citation>
    <scope>NUCLEOTIDE SEQUENCE</scope>
    <source>
        <strain evidence="4">Expedition CK06-06</strain>
    </source>
</reference>
<dbReference type="Gene3D" id="2.70.150.10">
    <property type="entry name" value="Calcium-transporting ATPase, cytoplasmic transduction domain A"/>
    <property type="match status" value="1"/>
</dbReference>
<dbReference type="InterPro" id="IPR059000">
    <property type="entry name" value="ATPase_P-type_domA"/>
</dbReference>
<keyword evidence="2" id="KW-0812">Transmembrane</keyword>
<proteinExistence type="predicted"/>
<evidence type="ECO:0000256" key="1">
    <source>
        <dbReference type="ARBA" id="ARBA00022723"/>
    </source>
</evidence>